<dbReference type="VEuPathDB" id="MicrosporidiaDB:A0H76_2550"/>
<comment type="caution">
    <text evidence="1">The sequence shown here is derived from an EMBL/GenBank/DDBJ whole genome shotgun (WGS) entry which is preliminary data.</text>
</comment>
<gene>
    <name evidence="1" type="ORF">A0H76_2550</name>
</gene>
<name>A0A1X0QJR8_9MICR</name>
<evidence type="ECO:0000313" key="1">
    <source>
        <dbReference type="EMBL" id="ORD99992.1"/>
    </source>
</evidence>
<evidence type="ECO:0000313" key="2">
    <source>
        <dbReference type="Proteomes" id="UP000192501"/>
    </source>
</evidence>
<sequence length="61" mass="7283">MMREIAGILIPVSRVNNLKKNLEGIRYVKSRNVNEYDQYIKRMVQEINLVSEQEEFISLNR</sequence>
<protein>
    <submittedName>
        <fullName evidence="1">Uncharacterized protein</fullName>
    </submittedName>
</protein>
<reference evidence="1 2" key="1">
    <citation type="journal article" date="2017" name="Environ. Microbiol.">
        <title>Decay of the glycolytic pathway and adaptation to intranuclear parasitism within Enterocytozoonidae microsporidia.</title>
        <authorList>
            <person name="Wiredu Boakye D."/>
            <person name="Jaroenlak P."/>
            <person name="Prachumwat A."/>
            <person name="Williams T.A."/>
            <person name="Bateman K.S."/>
            <person name="Itsathitphaisarn O."/>
            <person name="Sritunyalucksana K."/>
            <person name="Paszkiewicz K.H."/>
            <person name="Moore K.A."/>
            <person name="Stentiford G.D."/>
            <person name="Williams B.A."/>
        </authorList>
    </citation>
    <scope>NUCLEOTIDE SEQUENCE [LARGE SCALE GENOMIC DNA]</scope>
    <source>
        <strain evidence="2">canceri</strain>
    </source>
</reference>
<accession>A0A1X0QJR8</accession>
<dbReference type="AlphaFoldDB" id="A0A1X0QJR8"/>
<proteinExistence type="predicted"/>
<organism evidence="1 2">
    <name type="scientific">Hepatospora eriocheir</name>
    <dbReference type="NCBI Taxonomy" id="1081669"/>
    <lineage>
        <taxon>Eukaryota</taxon>
        <taxon>Fungi</taxon>
        <taxon>Fungi incertae sedis</taxon>
        <taxon>Microsporidia</taxon>
        <taxon>Hepatosporidae</taxon>
        <taxon>Hepatospora</taxon>
    </lineage>
</organism>
<dbReference type="EMBL" id="LTAI01000081">
    <property type="protein sequence ID" value="ORD99992.1"/>
    <property type="molecule type" value="Genomic_DNA"/>
</dbReference>
<dbReference type="Proteomes" id="UP000192501">
    <property type="component" value="Unassembled WGS sequence"/>
</dbReference>